<organism evidence="3 4">
    <name type="scientific">Telmatospirillum siberiense</name>
    <dbReference type="NCBI Taxonomy" id="382514"/>
    <lineage>
        <taxon>Bacteria</taxon>
        <taxon>Pseudomonadati</taxon>
        <taxon>Pseudomonadota</taxon>
        <taxon>Alphaproteobacteria</taxon>
        <taxon>Rhodospirillales</taxon>
        <taxon>Rhodospirillaceae</taxon>
        <taxon>Telmatospirillum</taxon>
    </lineage>
</organism>
<evidence type="ECO:0000313" key="3">
    <source>
        <dbReference type="EMBL" id="PKU23007.1"/>
    </source>
</evidence>
<evidence type="ECO:0008006" key="5">
    <source>
        <dbReference type="Google" id="ProtNLM"/>
    </source>
</evidence>
<sequence>MAVVIAVLTGGLLSLPAGAEDGRNHENRGRQMERHHDDRGRYRREDYRLRSYEQPDYVYAPPPVYYAPPAGPPVVDFVFPLRFR</sequence>
<dbReference type="Proteomes" id="UP000233293">
    <property type="component" value="Unassembled WGS sequence"/>
</dbReference>
<name>A0A2N3PRH0_9PROT</name>
<evidence type="ECO:0000313" key="4">
    <source>
        <dbReference type="Proteomes" id="UP000233293"/>
    </source>
</evidence>
<comment type="caution">
    <text evidence="3">The sequence shown here is derived from an EMBL/GenBank/DDBJ whole genome shotgun (WGS) entry which is preliminary data.</text>
</comment>
<keyword evidence="2" id="KW-0732">Signal</keyword>
<feature type="chain" id="PRO_5014962914" description="Secreted protein" evidence="2">
    <location>
        <begin position="20"/>
        <end position="84"/>
    </location>
</feature>
<reference evidence="4" key="1">
    <citation type="submission" date="2017-12" db="EMBL/GenBank/DDBJ databases">
        <title>Draft genome sequence of Telmatospirillum siberiense 26-4b1T, an acidotolerant peatland alphaproteobacterium potentially involved in sulfur cycling.</title>
        <authorList>
            <person name="Hausmann B."/>
            <person name="Pjevac P."/>
            <person name="Schreck K."/>
            <person name="Herbold C.W."/>
            <person name="Daims H."/>
            <person name="Wagner M."/>
            <person name="Pester M."/>
            <person name="Loy A."/>
        </authorList>
    </citation>
    <scope>NUCLEOTIDE SEQUENCE [LARGE SCALE GENOMIC DNA]</scope>
    <source>
        <strain evidence="4">26-4b1</strain>
    </source>
</reference>
<proteinExistence type="predicted"/>
<accession>A0A2N3PRH0</accession>
<protein>
    <recommendedName>
        <fullName evidence="5">Secreted protein</fullName>
    </recommendedName>
</protein>
<evidence type="ECO:0000256" key="1">
    <source>
        <dbReference type="SAM" id="MobiDB-lite"/>
    </source>
</evidence>
<evidence type="ECO:0000256" key="2">
    <source>
        <dbReference type="SAM" id="SignalP"/>
    </source>
</evidence>
<feature type="compositionally biased region" description="Basic and acidic residues" evidence="1">
    <location>
        <begin position="20"/>
        <end position="44"/>
    </location>
</feature>
<keyword evidence="4" id="KW-1185">Reference proteome</keyword>
<dbReference type="EMBL" id="PIUM01000024">
    <property type="protein sequence ID" value="PKU23007.1"/>
    <property type="molecule type" value="Genomic_DNA"/>
</dbReference>
<gene>
    <name evidence="3" type="ORF">CWS72_18365</name>
</gene>
<dbReference type="AlphaFoldDB" id="A0A2N3PRH0"/>
<feature type="region of interest" description="Disordered" evidence="1">
    <location>
        <begin position="16"/>
        <end position="44"/>
    </location>
</feature>
<feature type="signal peptide" evidence="2">
    <location>
        <begin position="1"/>
        <end position="19"/>
    </location>
</feature>